<dbReference type="Pfam" id="PF08386">
    <property type="entry name" value="Abhydrolase_4"/>
    <property type="match status" value="1"/>
</dbReference>
<accession>A0ABR0C7W5</accession>
<evidence type="ECO:0000256" key="1">
    <source>
        <dbReference type="ARBA" id="ARBA00010088"/>
    </source>
</evidence>
<comment type="similarity">
    <text evidence="1">Belongs to the peptidase S33 family.</text>
</comment>
<dbReference type="InterPro" id="IPR013595">
    <property type="entry name" value="Pept_S33_TAP-like_C"/>
</dbReference>
<sequence>MSSMVSLASKLAVASLLVHKAAGSSEFNWSHIEPSWDLEYTPCYDGLQCARLLLPLDWLNPRDELNATVAIAIAKLPAKVGADHDSFGGTVITNPGGPGDSGVVHMIKNGHFLQSMVDGNRHYEVLSFDPRGIFYSTPIANCYENEADGDLAEWQMRGFGLLDGSTQQLRRRRAHATARGQRCAEADKGQSSIREFMSTASVARDMLAIVDKIEASRSAALAKATRQGGHDDSAQRLELRSQSANKRAEARLQYFGTSYGTFLGNTFLSMFPGRVHRMVLDGLVVGEEYVDLDWSTNLADTAHVVDYFYQSCFEAGPYCPLWRAFDMSWSTIKSRVDKLVADLDANPLAIANTDGPETVITGDEIRIAMMDPLYAPLDLFEGLATLLHDALQGNYTLLLQRTGITGHRDTCSASRALAYTWMDQASMAVRCGDAKDVTDRDLAFWGAYAQKLGNLSADIGGLWVEVPFACSGWKTRPKYRYDGPFTSPEHDAAAIHSGRPSAPLLLLSSLYDPVTPLRSAAKVARGHPGSRVLLQKSVGHCAFLSAPSECTKRGPNASPTAAPGGPVRWIERTYPDERNGREVLGIGYGAPYLDSDAMNTGAVETKQYHRVSPILACREPHMYLRMSKDLTARKLLPGLQQSHECRLCMQGNVLGDLARAYHQMYHVGFAKLQSPTTQTWTHPRRRAGGAYNSFPAWTRRGLDETVT</sequence>
<keyword evidence="6" id="KW-1185">Reference proteome</keyword>
<feature type="chain" id="PRO_5046343972" description="Peptidase S33 tripeptidyl aminopeptidase-like C-terminal domain-containing protein" evidence="3">
    <location>
        <begin position="24"/>
        <end position="707"/>
    </location>
</feature>
<name>A0ABR0C7W5_PURLI</name>
<feature type="domain" description="Peptidase S33 tripeptidyl aminopeptidase-like C-terminal" evidence="4">
    <location>
        <begin position="460"/>
        <end position="552"/>
    </location>
</feature>
<organism evidence="5 6">
    <name type="scientific">Purpureocillium lilacinum</name>
    <name type="common">Paecilomyces lilacinus</name>
    <dbReference type="NCBI Taxonomy" id="33203"/>
    <lineage>
        <taxon>Eukaryota</taxon>
        <taxon>Fungi</taxon>
        <taxon>Dikarya</taxon>
        <taxon>Ascomycota</taxon>
        <taxon>Pezizomycotina</taxon>
        <taxon>Sordariomycetes</taxon>
        <taxon>Hypocreomycetidae</taxon>
        <taxon>Hypocreales</taxon>
        <taxon>Ophiocordycipitaceae</taxon>
        <taxon>Purpureocillium</taxon>
    </lineage>
</organism>
<dbReference type="PANTHER" id="PTHR43248:SF25">
    <property type="entry name" value="AB HYDROLASE-1 DOMAIN-CONTAINING PROTEIN-RELATED"/>
    <property type="match status" value="1"/>
</dbReference>
<dbReference type="SUPFAM" id="SSF53474">
    <property type="entry name" value="alpha/beta-Hydrolases"/>
    <property type="match status" value="1"/>
</dbReference>
<gene>
    <name evidence="5" type="ORF">Purlil1_3324</name>
</gene>
<keyword evidence="3" id="KW-0732">Signal</keyword>
<protein>
    <recommendedName>
        <fullName evidence="4">Peptidase S33 tripeptidyl aminopeptidase-like C-terminal domain-containing protein</fullName>
    </recommendedName>
</protein>
<dbReference type="Proteomes" id="UP001287286">
    <property type="component" value="Unassembled WGS sequence"/>
</dbReference>
<evidence type="ECO:0000313" key="5">
    <source>
        <dbReference type="EMBL" id="KAK4092071.1"/>
    </source>
</evidence>
<feature type="signal peptide" evidence="3">
    <location>
        <begin position="1"/>
        <end position="23"/>
    </location>
</feature>
<comment type="caution">
    <text evidence="5">The sequence shown here is derived from an EMBL/GenBank/DDBJ whole genome shotgun (WGS) entry which is preliminary data.</text>
</comment>
<dbReference type="PANTHER" id="PTHR43248">
    <property type="entry name" value="2-SUCCINYL-6-HYDROXY-2,4-CYCLOHEXADIENE-1-CARBOXYLATE SYNTHASE"/>
    <property type="match status" value="1"/>
</dbReference>
<dbReference type="InterPro" id="IPR051601">
    <property type="entry name" value="Serine_prot/Carboxylest_S33"/>
</dbReference>
<evidence type="ECO:0000313" key="6">
    <source>
        <dbReference type="Proteomes" id="UP001287286"/>
    </source>
</evidence>
<evidence type="ECO:0000256" key="2">
    <source>
        <dbReference type="ARBA" id="ARBA00022801"/>
    </source>
</evidence>
<reference evidence="5 6" key="1">
    <citation type="journal article" date="2024" name="Microbiol. Resour. Announc.">
        <title>Genome annotations for the ascomycete fungi Trichoderma harzianum, Trichoderma aggressivum, and Purpureocillium lilacinum.</title>
        <authorList>
            <person name="Beijen E.P.W."/>
            <person name="Ohm R.A."/>
        </authorList>
    </citation>
    <scope>NUCLEOTIDE SEQUENCE [LARGE SCALE GENOMIC DNA]</scope>
    <source>
        <strain evidence="5 6">CBS 150709</strain>
    </source>
</reference>
<evidence type="ECO:0000256" key="3">
    <source>
        <dbReference type="SAM" id="SignalP"/>
    </source>
</evidence>
<dbReference type="InterPro" id="IPR029058">
    <property type="entry name" value="AB_hydrolase_fold"/>
</dbReference>
<evidence type="ECO:0000259" key="4">
    <source>
        <dbReference type="Pfam" id="PF08386"/>
    </source>
</evidence>
<keyword evidence="2" id="KW-0378">Hydrolase</keyword>
<proteinExistence type="inferred from homology"/>
<dbReference type="EMBL" id="JAWRVI010000009">
    <property type="protein sequence ID" value="KAK4092071.1"/>
    <property type="molecule type" value="Genomic_DNA"/>
</dbReference>
<dbReference type="Gene3D" id="3.40.50.1820">
    <property type="entry name" value="alpha/beta hydrolase"/>
    <property type="match status" value="1"/>
</dbReference>